<sequence length="1282" mass="140593">MYFGICHGILGGRSSSPSRASSRCADDKVVLRSIGHTPRPELKTSKDVSLAISALGRKKLWAEAVRLLFDSLEQSIQINVIVLNSAVSACQRGQEWPTALKLVADAVLHWDWLHPDIVSFNSIASGFSVQGCWEVALAIFDFAQKSQLQLDQRSYTSVLQACSSGRWDVSMLILHDMLQHAVQADAFVSAAAVSSCDTNWELALSLLTSLQCLEQVDQHDSNWQSASKDNWQVPVSSAINVCGFAGQWTIALGLFATMLERSKLPNVVTYGTVMSSLERSCRWAEVLELWDGLCQVGIERNVYIYSVVMGSLEKASLWGMACGMFVEMKRSAIPPTSVSYDVLMRSCRRAGWQRAFSLLDSMQEDSVKVTVRTLNAALSVLEAENLWAVSLHLLRSMKGIGVEADIASYSTVASTCAATDAWQLSINFLEEARTAKLELDTIFAGVSIWACEKGSRWQQALGTLMDMASRAVKLSEISLSSVLRGCQSAGRWEEALSILFAALEWRAPMGVGMYNAALGACSSSRSWERVVSLFETARSFHLQPDAVTLTTLMSAYETGFQWQFAVCTLVSFWEEQIELDATACNVATSSCASLQKWRAALALVDWMGSLNTVRPDLITYNTLLGSCNQQESWQVSLLLLEKIRQRFRPDLTTYHAVLEACAIGHAWATSLQILEEIIFASLPSGIGRNLAASACRSANQIDQAKLLLLENLQFDSPDVVTFKAILGLAESGDMTSQAPYCLEALGFCAGSNLMEKPEAMVATHSHSDMLGPAQAVVAVEMLDWHQYLHAELYERLVRQVGAPARKELHKLCEVTPQGNLGGYKTRLQNQILERQFGLSPPLSLSILAGLNSTEAVDTWCAFARFSTRGFSHFTEISLEEEPTSKDLAAWASWSLLCSVSRSTRQGYGSDPRTRPWMLLPLQVQHDRSPHAERQLLLAILKTCHGSTGPREIFGTSAASSSRGESALLRAFGDEAATNLNRHGSGSAEFLFCGSAESAEEESKRPDSSLALGGKRVEIIRGAPRWSGSTDTGAFQQAFVTPTQSKESLDVVIVRGQSSSAGIGMVAELAKTKTTTIVIWDRHHKQRDESKVASSVKKKTFTEVFAEQGPDKAVMQKAEEFFSVGAPKCALVHLAEEQLKTEAELERPLSKVNDLMDSCRHNHLETIANFNVFKIYKPWIHANRACTFVLIPPKLCWEWDDDLATCTVGSRRIVRSDPVRLPDGSGWTVGLQMTHSSASVNAVLASATVMSVVLGDDAAKHSLAGRCLELSMPVFTSWAKEDA</sequence>
<comment type="caution">
    <text evidence="2">The sequence shown here is derived from an EMBL/GenBank/DDBJ whole genome shotgun (WGS) entry which is preliminary data.</text>
</comment>
<proteinExistence type="predicted"/>
<feature type="repeat" description="PPR" evidence="1">
    <location>
        <begin position="266"/>
        <end position="300"/>
    </location>
</feature>
<dbReference type="Gene3D" id="1.25.40.10">
    <property type="entry name" value="Tetratricopeptide repeat domain"/>
    <property type="match status" value="4"/>
</dbReference>
<accession>A0ABP0SJT5</accession>
<evidence type="ECO:0008006" key="4">
    <source>
        <dbReference type="Google" id="ProtNLM"/>
    </source>
</evidence>
<dbReference type="InterPro" id="IPR011990">
    <property type="entry name" value="TPR-like_helical_dom_sf"/>
</dbReference>
<reference evidence="2 3" key="1">
    <citation type="submission" date="2024-02" db="EMBL/GenBank/DDBJ databases">
        <authorList>
            <person name="Chen Y."/>
            <person name="Shah S."/>
            <person name="Dougan E. K."/>
            <person name="Thang M."/>
            <person name="Chan C."/>
        </authorList>
    </citation>
    <scope>NUCLEOTIDE SEQUENCE [LARGE SCALE GENOMIC DNA]</scope>
</reference>
<name>A0ABP0SJT5_9DINO</name>
<dbReference type="PROSITE" id="PS51375">
    <property type="entry name" value="PPR"/>
    <property type="match status" value="2"/>
</dbReference>
<evidence type="ECO:0000313" key="3">
    <source>
        <dbReference type="Proteomes" id="UP001642484"/>
    </source>
</evidence>
<protein>
    <recommendedName>
        <fullName evidence="4">Pentatricopeptide repeat-containing protein, chloroplastic</fullName>
    </recommendedName>
</protein>
<dbReference type="PANTHER" id="PTHR47938:SF35">
    <property type="entry name" value="PENTATRICOPEPTIDE REPEAT-CONTAINING PROTEIN 4, MITOCHONDRIAL-RELATED"/>
    <property type="match status" value="1"/>
</dbReference>
<dbReference type="InterPro" id="IPR002885">
    <property type="entry name" value="PPR_rpt"/>
</dbReference>
<dbReference type="Pfam" id="PF01535">
    <property type="entry name" value="PPR"/>
    <property type="match status" value="2"/>
</dbReference>
<organism evidence="2 3">
    <name type="scientific">Durusdinium trenchii</name>
    <dbReference type="NCBI Taxonomy" id="1381693"/>
    <lineage>
        <taxon>Eukaryota</taxon>
        <taxon>Sar</taxon>
        <taxon>Alveolata</taxon>
        <taxon>Dinophyceae</taxon>
        <taxon>Suessiales</taxon>
        <taxon>Symbiodiniaceae</taxon>
        <taxon>Durusdinium</taxon>
    </lineage>
</organism>
<dbReference type="Proteomes" id="UP001642484">
    <property type="component" value="Unassembled WGS sequence"/>
</dbReference>
<gene>
    <name evidence="2" type="ORF">CCMP2556_LOCUS52208</name>
</gene>
<dbReference type="EMBL" id="CAXAMN010027750">
    <property type="protein sequence ID" value="CAK9112659.1"/>
    <property type="molecule type" value="Genomic_DNA"/>
</dbReference>
<dbReference type="PANTHER" id="PTHR47938">
    <property type="entry name" value="RESPIRATORY COMPLEX I CHAPERONE (CIA84), PUTATIVE (AFU_ORTHOLOGUE AFUA_2G06020)-RELATED"/>
    <property type="match status" value="1"/>
</dbReference>
<feature type="repeat" description="PPR" evidence="1">
    <location>
        <begin position="301"/>
        <end position="335"/>
    </location>
</feature>
<evidence type="ECO:0000313" key="2">
    <source>
        <dbReference type="EMBL" id="CAK9112659.1"/>
    </source>
</evidence>
<keyword evidence="3" id="KW-1185">Reference proteome</keyword>
<evidence type="ECO:0000256" key="1">
    <source>
        <dbReference type="PROSITE-ProRule" id="PRU00708"/>
    </source>
</evidence>